<evidence type="ECO:0000313" key="2">
    <source>
        <dbReference type="EMBL" id="SHN63737.1"/>
    </source>
</evidence>
<feature type="transmembrane region" description="Helical" evidence="1">
    <location>
        <begin position="74"/>
        <end position="94"/>
    </location>
</feature>
<feature type="transmembrane region" description="Helical" evidence="1">
    <location>
        <begin position="114"/>
        <end position="136"/>
    </location>
</feature>
<keyword evidence="1" id="KW-0812">Transmembrane</keyword>
<dbReference type="Proteomes" id="UP000184207">
    <property type="component" value="Unassembled WGS sequence"/>
</dbReference>
<keyword evidence="1" id="KW-0472">Membrane</keyword>
<dbReference type="AlphaFoldDB" id="A0A1M7SZ89"/>
<keyword evidence="3" id="KW-1185">Reference proteome</keyword>
<organism evidence="2 3">
    <name type="scientific">Fervidobacterium gondwanense DSM 13020</name>
    <dbReference type="NCBI Taxonomy" id="1121883"/>
    <lineage>
        <taxon>Bacteria</taxon>
        <taxon>Thermotogati</taxon>
        <taxon>Thermotogota</taxon>
        <taxon>Thermotogae</taxon>
        <taxon>Thermotogales</taxon>
        <taxon>Fervidobacteriaceae</taxon>
        <taxon>Fervidobacterium</taxon>
    </lineage>
</organism>
<protein>
    <recommendedName>
        <fullName evidence="4">Mpv17 / PMP22 family protein</fullName>
    </recommendedName>
</protein>
<feature type="transmembrane region" description="Helical" evidence="1">
    <location>
        <begin position="43"/>
        <end position="62"/>
    </location>
</feature>
<feature type="transmembrane region" description="Helical" evidence="1">
    <location>
        <begin position="197"/>
        <end position="216"/>
    </location>
</feature>
<reference evidence="3" key="1">
    <citation type="submission" date="2016-12" db="EMBL/GenBank/DDBJ databases">
        <authorList>
            <person name="Varghese N."/>
            <person name="Submissions S."/>
        </authorList>
    </citation>
    <scope>NUCLEOTIDE SEQUENCE [LARGE SCALE GENOMIC DNA]</scope>
    <source>
        <strain evidence="3">DSM 13020</strain>
    </source>
</reference>
<evidence type="ECO:0000313" key="3">
    <source>
        <dbReference type="Proteomes" id="UP000184207"/>
    </source>
</evidence>
<accession>A0A1M7SZ89</accession>
<dbReference type="STRING" id="1121883.SAMN02745226_01375"/>
<feature type="transmembrane region" description="Helical" evidence="1">
    <location>
        <begin position="166"/>
        <end position="185"/>
    </location>
</feature>
<evidence type="ECO:0008006" key="4">
    <source>
        <dbReference type="Google" id="ProtNLM"/>
    </source>
</evidence>
<proteinExistence type="predicted"/>
<evidence type="ECO:0000256" key="1">
    <source>
        <dbReference type="SAM" id="Phobius"/>
    </source>
</evidence>
<sequence>MKRIRFGDVLSVLFFALLGYLLINKSTREVYLHLNSSHPYILGFLKVGILATFGEILSTRIVTGKYKILVGLPYRFVVWGFLGVVFVAIFELFGSGTKVLLEKNLLPYAENTRTFLQAFYTSVLMNLIFAPTFMALHRITDAYIDLSQGKIRNMLRIELNTVLEHIDWKTFVSFVLGKTIPFFWIPAHTVTFLLPSTYRVLVAALLSVALGVLLTLRKKAKA</sequence>
<dbReference type="EMBL" id="FRDJ01000007">
    <property type="protein sequence ID" value="SHN63737.1"/>
    <property type="molecule type" value="Genomic_DNA"/>
</dbReference>
<gene>
    <name evidence="2" type="ORF">SAMN02745226_01375</name>
</gene>
<dbReference type="RefSeq" id="WP_245789605.1">
    <property type="nucleotide sequence ID" value="NZ_FRDJ01000007.1"/>
</dbReference>
<keyword evidence="1" id="KW-1133">Transmembrane helix</keyword>
<feature type="transmembrane region" description="Helical" evidence="1">
    <location>
        <begin position="7"/>
        <end position="23"/>
    </location>
</feature>
<name>A0A1M7SZ89_FERGO</name>